<evidence type="ECO:0000313" key="2">
    <source>
        <dbReference type="EMBL" id="TKR77243.1"/>
    </source>
</evidence>
<name>A0A4U5N4U8_STECR</name>
<sequence>MDTLVHYNNTRSTCETPEDHGNFEPKTEMLRFKNPRRKSIRKSTAAIECGKLSRSFALFKPFRCRRSI</sequence>
<accession>A0A4U5N4U8</accession>
<feature type="region of interest" description="Disordered" evidence="1">
    <location>
        <begin position="1"/>
        <end position="25"/>
    </location>
</feature>
<gene>
    <name evidence="2" type="ORF">L596_018253</name>
</gene>
<organism evidence="2 3">
    <name type="scientific">Steinernema carpocapsae</name>
    <name type="common">Entomopathogenic nematode</name>
    <dbReference type="NCBI Taxonomy" id="34508"/>
    <lineage>
        <taxon>Eukaryota</taxon>
        <taxon>Metazoa</taxon>
        <taxon>Ecdysozoa</taxon>
        <taxon>Nematoda</taxon>
        <taxon>Chromadorea</taxon>
        <taxon>Rhabditida</taxon>
        <taxon>Tylenchina</taxon>
        <taxon>Panagrolaimomorpha</taxon>
        <taxon>Strongyloidoidea</taxon>
        <taxon>Steinernematidae</taxon>
        <taxon>Steinernema</taxon>
    </lineage>
</organism>
<protein>
    <submittedName>
        <fullName evidence="2">Uncharacterized protein</fullName>
    </submittedName>
</protein>
<evidence type="ECO:0000256" key="1">
    <source>
        <dbReference type="SAM" id="MobiDB-lite"/>
    </source>
</evidence>
<reference evidence="2 3" key="2">
    <citation type="journal article" date="2019" name="G3 (Bethesda)">
        <title>Hybrid Assembly of the Genome of the Entomopathogenic Nematode Steinernema carpocapsae Identifies the X-Chromosome.</title>
        <authorList>
            <person name="Serra L."/>
            <person name="Macchietto M."/>
            <person name="Macias-Munoz A."/>
            <person name="McGill C.J."/>
            <person name="Rodriguez I.M."/>
            <person name="Rodriguez B."/>
            <person name="Murad R."/>
            <person name="Mortazavi A."/>
        </authorList>
    </citation>
    <scope>NUCLEOTIDE SEQUENCE [LARGE SCALE GENOMIC DNA]</scope>
    <source>
        <strain evidence="2 3">ALL</strain>
    </source>
</reference>
<dbReference type="EMBL" id="AZBU02000005">
    <property type="protein sequence ID" value="TKR77243.1"/>
    <property type="molecule type" value="Genomic_DNA"/>
</dbReference>
<dbReference type="Proteomes" id="UP000298663">
    <property type="component" value="Unassembled WGS sequence"/>
</dbReference>
<comment type="caution">
    <text evidence="2">The sequence shown here is derived from an EMBL/GenBank/DDBJ whole genome shotgun (WGS) entry which is preliminary data.</text>
</comment>
<evidence type="ECO:0000313" key="3">
    <source>
        <dbReference type="Proteomes" id="UP000298663"/>
    </source>
</evidence>
<dbReference type="AlphaFoldDB" id="A0A4U5N4U8"/>
<feature type="compositionally biased region" description="Polar residues" evidence="1">
    <location>
        <begin position="1"/>
        <end position="15"/>
    </location>
</feature>
<proteinExistence type="predicted"/>
<reference evidence="2 3" key="1">
    <citation type="journal article" date="2015" name="Genome Biol.">
        <title>Comparative genomics of Steinernema reveals deeply conserved gene regulatory networks.</title>
        <authorList>
            <person name="Dillman A.R."/>
            <person name="Macchietto M."/>
            <person name="Porter C.F."/>
            <person name="Rogers A."/>
            <person name="Williams B."/>
            <person name="Antoshechkin I."/>
            <person name="Lee M.M."/>
            <person name="Goodwin Z."/>
            <person name="Lu X."/>
            <person name="Lewis E.E."/>
            <person name="Goodrich-Blair H."/>
            <person name="Stock S.P."/>
            <person name="Adams B.J."/>
            <person name="Sternberg P.W."/>
            <person name="Mortazavi A."/>
        </authorList>
    </citation>
    <scope>NUCLEOTIDE SEQUENCE [LARGE SCALE GENOMIC DNA]</scope>
    <source>
        <strain evidence="2 3">ALL</strain>
    </source>
</reference>
<keyword evidence="3" id="KW-1185">Reference proteome</keyword>